<dbReference type="GO" id="GO:0043571">
    <property type="term" value="P:maintenance of CRISPR repeat elements"/>
    <property type="evidence" value="ECO:0007669"/>
    <property type="project" value="InterPro"/>
</dbReference>
<name>A0A9D1ETP2_9FIRM</name>
<feature type="region of interest" description="Disordered" evidence="1">
    <location>
        <begin position="17"/>
        <end position="38"/>
    </location>
</feature>
<gene>
    <name evidence="2" type="ORF">IAB44_09000</name>
</gene>
<dbReference type="InterPro" id="IPR006482">
    <property type="entry name" value="Cas7_Csh2/Csh2"/>
</dbReference>
<proteinExistence type="predicted"/>
<evidence type="ECO:0000313" key="3">
    <source>
        <dbReference type="Proteomes" id="UP000823935"/>
    </source>
</evidence>
<dbReference type="Pfam" id="PF05107">
    <property type="entry name" value="Cas_Cas7"/>
    <property type="match status" value="1"/>
</dbReference>
<accession>A0A9D1ETP2</accession>
<feature type="compositionally biased region" description="Basic and acidic residues" evidence="1">
    <location>
        <begin position="24"/>
        <end position="33"/>
    </location>
</feature>
<evidence type="ECO:0000313" key="2">
    <source>
        <dbReference type="EMBL" id="HIS31664.1"/>
    </source>
</evidence>
<evidence type="ECO:0000256" key="1">
    <source>
        <dbReference type="SAM" id="MobiDB-lite"/>
    </source>
</evidence>
<reference evidence="2" key="2">
    <citation type="journal article" date="2021" name="PeerJ">
        <title>Extensive microbial diversity within the chicken gut microbiome revealed by metagenomics and culture.</title>
        <authorList>
            <person name="Gilroy R."/>
            <person name="Ravi A."/>
            <person name="Getino M."/>
            <person name="Pursley I."/>
            <person name="Horton D.L."/>
            <person name="Alikhan N.F."/>
            <person name="Baker D."/>
            <person name="Gharbi K."/>
            <person name="Hall N."/>
            <person name="Watson M."/>
            <person name="Adriaenssens E.M."/>
            <person name="Foster-Nyarko E."/>
            <person name="Jarju S."/>
            <person name="Secka A."/>
            <person name="Antonio M."/>
            <person name="Oren A."/>
            <person name="Chaudhuri R.R."/>
            <person name="La Ragione R."/>
            <person name="Hildebrand F."/>
            <person name="Pallen M.J."/>
        </authorList>
    </citation>
    <scope>NUCLEOTIDE SEQUENCE</scope>
    <source>
        <strain evidence="2">CHK190-19873</strain>
    </source>
</reference>
<reference evidence="2" key="1">
    <citation type="submission" date="2020-10" db="EMBL/GenBank/DDBJ databases">
        <authorList>
            <person name="Gilroy R."/>
        </authorList>
    </citation>
    <scope>NUCLEOTIDE SEQUENCE</scope>
    <source>
        <strain evidence="2">CHK190-19873</strain>
    </source>
</reference>
<comment type="caution">
    <text evidence="2">The sequence shown here is derived from an EMBL/GenBank/DDBJ whole genome shotgun (WGS) entry which is preliminary data.</text>
</comment>
<dbReference type="Proteomes" id="UP000823935">
    <property type="component" value="Unassembled WGS sequence"/>
</dbReference>
<organism evidence="2 3">
    <name type="scientific">Candidatus Limivivens intestinipullorum</name>
    <dbReference type="NCBI Taxonomy" id="2840858"/>
    <lineage>
        <taxon>Bacteria</taxon>
        <taxon>Bacillati</taxon>
        <taxon>Bacillota</taxon>
        <taxon>Clostridia</taxon>
        <taxon>Lachnospirales</taxon>
        <taxon>Lachnospiraceae</taxon>
        <taxon>Lachnospiraceae incertae sedis</taxon>
        <taxon>Candidatus Limivivens</taxon>
    </lineage>
</organism>
<dbReference type="EMBL" id="DVIQ01000050">
    <property type="protein sequence ID" value="HIS31664.1"/>
    <property type="molecule type" value="Genomic_DNA"/>
</dbReference>
<dbReference type="AlphaFoldDB" id="A0A9D1ETP2"/>
<sequence length="296" mass="33566">MKSEIKRATGLLVIEVVNSNPNGDPDRESDPRQRANGLGEISPVSFKRKLRDLLEDHNAPFFRSLPEQFLQNEERYQILEHRGRDRKAIRREMEEGVSPGKFDQDKFLSSSFVRKYWDGRVFGNTFLEDGGAKGYIKTGVVQFGMGLSVAPINVQRLTNTNKAGVEEGKQAGMAPMAYRVVEHGVYCMPFFVNPNYAEKSGCTAEDIELLKLLIPQAYDLNRSAIRPDVRIRHAWYMEHQNVLGSCPEYLLLDALTPVRKGDAEMPSNSWSDYEDRVSLPDELKNRLASVVDLVNL</sequence>
<protein>
    <submittedName>
        <fullName evidence="2">Type I CRISPR-associated protein Cas7</fullName>
    </submittedName>
</protein>